<dbReference type="EMBL" id="CP101620">
    <property type="protein sequence ID" value="UTY37855.1"/>
    <property type="molecule type" value="Genomic_DNA"/>
</dbReference>
<organism evidence="1 2">
    <name type="scientific">Allocoprobacillus halotolerans</name>
    <dbReference type="NCBI Taxonomy" id="2944914"/>
    <lineage>
        <taxon>Bacteria</taxon>
        <taxon>Bacillati</taxon>
        <taxon>Bacillota</taxon>
        <taxon>Erysipelotrichia</taxon>
        <taxon>Erysipelotrichales</taxon>
        <taxon>Erysipelotrichaceae</taxon>
        <taxon>Allocoprobacillus</taxon>
    </lineage>
</organism>
<reference evidence="1" key="1">
    <citation type="submission" date="2022-07" db="EMBL/GenBank/DDBJ databases">
        <title>Faecal culturing of patients with breast cancer.</title>
        <authorList>
            <person name="Teng N.M.Y."/>
            <person name="Kiu R."/>
            <person name="Evans R."/>
            <person name="Baker D.J."/>
            <person name="Zenner C."/>
            <person name="Robinson S.D."/>
            <person name="Hall L.J."/>
        </authorList>
    </citation>
    <scope>NUCLEOTIDE SEQUENCE</scope>
    <source>
        <strain evidence="1">LH1062</strain>
    </source>
</reference>
<gene>
    <name evidence="1" type="ORF">NMU03_08945</name>
</gene>
<dbReference type="Proteomes" id="UP001060112">
    <property type="component" value="Chromosome"/>
</dbReference>
<accession>A0ABY5HYQ9</accession>
<keyword evidence="2" id="KW-1185">Reference proteome</keyword>
<sequence>MLVDSFLCGVSSKLKILNPEILKTNPREKGIRYDLKMIDESLFVGDSYEELPQHIQIIFINDCHSHVCSLIEKYEFPTEMGVFEGESKMNEDEVLSIRYYVYIPFIDYIVNEKGLMNLDDFEMIVYMMRYGIQEQIKQLNRKVVFYMERQAEEFYQNNQLREMEFNRIVEMYVYMRKEYYEKGYKIGKHLGLKNKSNYD</sequence>
<protein>
    <submittedName>
        <fullName evidence="1">Uncharacterized protein</fullName>
    </submittedName>
</protein>
<evidence type="ECO:0000313" key="2">
    <source>
        <dbReference type="Proteomes" id="UP001060112"/>
    </source>
</evidence>
<evidence type="ECO:0000313" key="1">
    <source>
        <dbReference type="EMBL" id="UTY37855.1"/>
    </source>
</evidence>
<dbReference type="RefSeq" id="WP_290137793.1">
    <property type="nucleotide sequence ID" value="NZ_CP101620.1"/>
</dbReference>
<proteinExistence type="predicted"/>
<name>A0ABY5HYQ9_9FIRM</name>